<dbReference type="GO" id="GO:0009228">
    <property type="term" value="P:thiamine biosynthetic process"/>
    <property type="evidence" value="ECO:0007669"/>
    <property type="project" value="InterPro"/>
</dbReference>
<sequence length="394" mass="42243">MYSEKEKDEIQPEDTFSLLGKQEAIDKLYSMSPFSRCGTVLMPLCGASGADGLEGKPDGKSVNKADCKSGGRAGVHGRGSVIGSAAVLLSEGTDFDLVYTPLKHLGYKSVLSVLGELYVRMTVPYGLSVRIGVSSKLDFPQIAELWSGMVAALKEHGVSAVSLDLLPSLNGLVISLSAVGAVPDTLARPAEPNSMDLICVSDNLGSAYMGLHVLEREKAAFNASAAGLRERAKPSGMQTEKPVEKQPDPQPDLKKYEYLLGAYLRPEIRGDIVKAFEDAGFAPSCGYFVRNGLADAVKRLSRDTGLGAKIYVDRIPIADKVFDMADEIGMDPLAAALNGGDDFRYLFVIPIGLHDVFRRDFQTFDIIGHLAQTDVGTVVVTPEGAELPLKAQGW</sequence>
<dbReference type="PANTHER" id="PTHR30270">
    <property type="entry name" value="THIAMINE-MONOPHOSPHATE KINASE"/>
    <property type="match status" value="1"/>
</dbReference>
<name>A0A9D9I3R4_9BACT</name>
<dbReference type="PANTHER" id="PTHR30270:SF0">
    <property type="entry name" value="THIAMINE-MONOPHOSPHATE KINASE"/>
    <property type="match status" value="1"/>
</dbReference>
<feature type="region of interest" description="Disordered" evidence="1">
    <location>
        <begin position="229"/>
        <end position="250"/>
    </location>
</feature>
<organism evidence="2 3">
    <name type="scientific">Candidatus Merdivivens pullistercoris</name>
    <dbReference type="NCBI Taxonomy" id="2840873"/>
    <lineage>
        <taxon>Bacteria</taxon>
        <taxon>Pseudomonadati</taxon>
        <taxon>Bacteroidota</taxon>
        <taxon>Bacteroidia</taxon>
        <taxon>Bacteroidales</taxon>
        <taxon>Muribaculaceae</taxon>
        <taxon>Muribaculaceae incertae sedis</taxon>
        <taxon>Candidatus Merdivivens</taxon>
    </lineage>
</organism>
<comment type="caution">
    <text evidence="2">The sequence shown here is derived from an EMBL/GenBank/DDBJ whole genome shotgun (WGS) entry which is preliminary data.</text>
</comment>
<dbReference type="InterPro" id="IPR036676">
    <property type="entry name" value="PurM-like_C_sf"/>
</dbReference>
<dbReference type="SUPFAM" id="SSF56042">
    <property type="entry name" value="PurM C-terminal domain-like"/>
    <property type="match status" value="1"/>
</dbReference>
<reference evidence="2" key="1">
    <citation type="submission" date="2020-10" db="EMBL/GenBank/DDBJ databases">
        <authorList>
            <person name="Gilroy R."/>
        </authorList>
    </citation>
    <scope>NUCLEOTIDE SEQUENCE</scope>
    <source>
        <strain evidence="2">10037</strain>
    </source>
</reference>
<dbReference type="EMBL" id="JADIME010000038">
    <property type="protein sequence ID" value="MBO8465100.1"/>
    <property type="molecule type" value="Genomic_DNA"/>
</dbReference>
<dbReference type="AlphaFoldDB" id="A0A9D9I3R4"/>
<proteinExistence type="predicted"/>
<evidence type="ECO:0008006" key="4">
    <source>
        <dbReference type="Google" id="ProtNLM"/>
    </source>
</evidence>
<dbReference type="InterPro" id="IPR036921">
    <property type="entry name" value="PurM-like_N_sf"/>
</dbReference>
<evidence type="ECO:0000256" key="1">
    <source>
        <dbReference type="SAM" id="MobiDB-lite"/>
    </source>
</evidence>
<dbReference type="Proteomes" id="UP000823597">
    <property type="component" value="Unassembled WGS sequence"/>
</dbReference>
<dbReference type="SUPFAM" id="SSF55326">
    <property type="entry name" value="PurM N-terminal domain-like"/>
    <property type="match status" value="1"/>
</dbReference>
<dbReference type="Gene3D" id="3.30.1330.10">
    <property type="entry name" value="PurM-like, N-terminal domain"/>
    <property type="match status" value="1"/>
</dbReference>
<evidence type="ECO:0000313" key="3">
    <source>
        <dbReference type="Proteomes" id="UP000823597"/>
    </source>
</evidence>
<gene>
    <name evidence="2" type="ORF">IAB93_03780</name>
</gene>
<dbReference type="GO" id="GO:0009030">
    <property type="term" value="F:thiamine-phosphate kinase activity"/>
    <property type="evidence" value="ECO:0007669"/>
    <property type="project" value="InterPro"/>
</dbReference>
<evidence type="ECO:0000313" key="2">
    <source>
        <dbReference type="EMBL" id="MBO8465100.1"/>
    </source>
</evidence>
<reference evidence="2" key="2">
    <citation type="journal article" date="2021" name="PeerJ">
        <title>Extensive microbial diversity within the chicken gut microbiome revealed by metagenomics and culture.</title>
        <authorList>
            <person name="Gilroy R."/>
            <person name="Ravi A."/>
            <person name="Getino M."/>
            <person name="Pursley I."/>
            <person name="Horton D.L."/>
            <person name="Alikhan N.F."/>
            <person name="Baker D."/>
            <person name="Gharbi K."/>
            <person name="Hall N."/>
            <person name="Watson M."/>
            <person name="Adriaenssens E.M."/>
            <person name="Foster-Nyarko E."/>
            <person name="Jarju S."/>
            <person name="Secka A."/>
            <person name="Antonio M."/>
            <person name="Oren A."/>
            <person name="Chaudhuri R.R."/>
            <person name="La Ragione R."/>
            <person name="Hildebrand F."/>
            <person name="Pallen M.J."/>
        </authorList>
    </citation>
    <scope>NUCLEOTIDE SEQUENCE</scope>
    <source>
        <strain evidence="2">10037</strain>
    </source>
</reference>
<dbReference type="Gene3D" id="3.90.650.10">
    <property type="entry name" value="PurM-like C-terminal domain"/>
    <property type="match status" value="1"/>
</dbReference>
<protein>
    <recommendedName>
        <fullName evidence="4">PurM-like N-terminal domain-containing protein</fullName>
    </recommendedName>
</protein>
<accession>A0A9D9I3R4</accession>
<dbReference type="InterPro" id="IPR006283">
    <property type="entry name" value="ThiL-like"/>
</dbReference>
<feature type="compositionally biased region" description="Basic and acidic residues" evidence="1">
    <location>
        <begin position="241"/>
        <end position="250"/>
    </location>
</feature>